<dbReference type="Proteomes" id="UP000647241">
    <property type="component" value="Unassembled WGS sequence"/>
</dbReference>
<keyword evidence="2" id="KW-1185">Reference proteome</keyword>
<proteinExistence type="predicted"/>
<organism evidence="1 2">
    <name type="scientific">Edaphobacter dinghuensis</name>
    <dbReference type="NCBI Taxonomy" id="1560005"/>
    <lineage>
        <taxon>Bacteria</taxon>
        <taxon>Pseudomonadati</taxon>
        <taxon>Acidobacteriota</taxon>
        <taxon>Terriglobia</taxon>
        <taxon>Terriglobales</taxon>
        <taxon>Acidobacteriaceae</taxon>
        <taxon>Edaphobacter</taxon>
    </lineage>
</organism>
<accession>A0A917MB68</accession>
<name>A0A917MB68_9BACT</name>
<evidence type="ECO:0000313" key="1">
    <source>
        <dbReference type="EMBL" id="GGG86637.1"/>
    </source>
</evidence>
<reference evidence="1" key="1">
    <citation type="journal article" date="2014" name="Int. J. Syst. Evol. Microbiol.">
        <title>Complete genome sequence of Corynebacterium casei LMG S-19264T (=DSM 44701T), isolated from a smear-ripened cheese.</title>
        <authorList>
            <consortium name="US DOE Joint Genome Institute (JGI-PGF)"/>
            <person name="Walter F."/>
            <person name="Albersmeier A."/>
            <person name="Kalinowski J."/>
            <person name="Ruckert C."/>
        </authorList>
    </citation>
    <scope>NUCLEOTIDE SEQUENCE</scope>
    <source>
        <strain evidence="1">CGMCC 1.12997</strain>
    </source>
</reference>
<dbReference type="EMBL" id="BMGT01000004">
    <property type="protein sequence ID" value="GGG86637.1"/>
    <property type="molecule type" value="Genomic_DNA"/>
</dbReference>
<sequence>MNPQDTVTGFSLEEKDSGKNVTVTSLIQAVNAHCKNLLQGESFCDRTAWDEDRKNERIPKRFRSLISFAIEGESEGWYVHVGAMVAFGNRPYPGIYIDFGHAKLWSSEDAYALGMEAQKFLTAVRWN</sequence>
<gene>
    <name evidence="1" type="ORF">GCM10011585_33250</name>
</gene>
<comment type="caution">
    <text evidence="1">The sequence shown here is derived from an EMBL/GenBank/DDBJ whole genome shotgun (WGS) entry which is preliminary data.</text>
</comment>
<evidence type="ECO:0000313" key="2">
    <source>
        <dbReference type="Proteomes" id="UP000647241"/>
    </source>
</evidence>
<dbReference type="RefSeq" id="WP_188555370.1">
    <property type="nucleotide sequence ID" value="NZ_BMGT01000004.1"/>
</dbReference>
<reference evidence="1" key="2">
    <citation type="submission" date="2020-09" db="EMBL/GenBank/DDBJ databases">
        <authorList>
            <person name="Sun Q."/>
            <person name="Zhou Y."/>
        </authorList>
    </citation>
    <scope>NUCLEOTIDE SEQUENCE</scope>
    <source>
        <strain evidence="1">CGMCC 1.12997</strain>
    </source>
</reference>
<protein>
    <submittedName>
        <fullName evidence="1">Uncharacterized protein</fullName>
    </submittedName>
</protein>
<dbReference type="AlphaFoldDB" id="A0A917MB68"/>